<dbReference type="OMA" id="GMTKMFP"/>
<comment type="similarity">
    <text evidence="1 10">Belongs to the class-I aminoacyl-tRNA synthetase family.</text>
</comment>
<dbReference type="InterPro" id="IPR014729">
    <property type="entry name" value="Rossmann-like_a/b/a_fold"/>
</dbReference>
<dbReference type="InterPro" id="IPR033705">
    <property type="entry name" value="Anticodon_Ia_Val"/>
</dbReference>
<evidence type="ECO:0000259" key="12">
    <source>
        <dbReference type="Pfam" id="PF08264"/>
    </source>
</evidence>
<feature type="domain" description="Methionyl/Valyl/Leucyl/Isoleucyl-tRNA synthetase anticodon-binding" evidence="12">
    <location>
        <begin position="702"/>
        <end position="847"/>
    </location>
</feature>
<feature type="domain" description="Aminoacyl-tRNA synthetase class Ia" evidence="11">
    <location>
        <begin position="55"/>
        <end position="649"/>
    </location>
</feature>
<comment type="catalytic activity">
    <reaction evidence="9">
        <text>tRNA(Val) + L-valine + ATP = L-valyl-tRNA(Val) + AMP + diphosphate</text>
        <dbReference type="Rhea" id="RHEA:10704"/>
        <dbReference type="Rhea" id="RHEA-COMP:9672"/>
        <dbReference type="Rhea" id="RHEA-COMP:9708"/>
        <dbReference type="ChEBI" id="CHEBI:30616"/>
        <dbReference type="ChEBI" id="CHEBI:33019"/>
        <dbReference type="ChEBI" id="CHEBI:57762"/>
        <dbReference type="ChEBI" id="CHEBI:78442"/>
        <dbReference type="ChEBI" id="CHEBI:78537"/>
        <dbReference type="ChEBI" id="CHEBI:456215"/>
        <dbReference type="EC" id="6.1.1.9"/>
    </reaction>
</comment>
<gene>
    <name evidence="13" type="primary">AUGUSTUS-3.0.2_03272</name>
    <name evidence="13" type="ORF">TcasGA2_TC003272</name>
</gene>
<dbReference type="FunFam" id="3.40.50.620:FF:000020">
    <property type="entry name" value="Valine--tRNA ligase, mitochondrial"/>
    <property type="match status" value="1"/>
</dbReference>
<organism evidence="13 14">
    <name type="scientific">Tribolium castaneum</name>
    <name type="common">Red flour beetle</name>
    <dbReference type="NCBI Taxonomy" id="7070"/>
    <lineage>
        <taxon>Eukaryota</taxon>
        <taxon>Metazoa</taxon>
        <taxon>Ecdysozoa</taxon>
        <taxon>Arthropoda</taxon>
        <taxon>Hexapoda</taxon>
        <taxon>Insecta</taxon>
        <taxon>Pterygota</taxon>
        <taxon>Neoptera</taxon>
        <taxon>Endopterygota</taxon>
        <taxon>Coleoptera</taxon>
        <taxon>Polyphaga</taxon>
        <taxon>Cucujiformia</taxon>
        <taxon>Tenebrionidae</taxon>
        <taxon>Tenebrionidae incertae sedis</taxon>
        <taxon>Tribolium</taxon>
    </lineage>
</organism>
<keyword evidence="14" id="KW-1185">Reference proteome</keyword>
<dbReference type="NCBIfam" id="NF004349">
    <property type="entry name" value="PRK05729.1"/>
    <property type="match status" value="1"/>
</dbReference>
<keyword evidence="4 10" id="KW-0547">Nucleotide-binding</keyword>
<dbReference type="HOGENOM" id="CLU_001493_0_0_1"/>
<evidence type="ECO:0000313" key="13">
    <source>
        <dbReference type="EMBL" id="EFA00421.1"/>
    </source>
</evidence>
<dbReference type="EC" id="6.1.1.9" evidence="2"/>
<dbReference type="EMBL" id="KQ971318">
    <property type="protein sequence ID" value="EFA00421.1"/>
    <property type="molecule type" value="Genomic_DNA"/>
</dbReference>
<evidence type="ECO:0000259" key="11">
    <source>
        <dbReference type="Pfam" id="PF00133"/>
    </source>
</evidence>
<dbReference type="Pfam" id="PF08264">
    <property type="entry name" value="Anticodon_1"/>
    <property type="match status" value="1"/>
</dbReference>
<dbReference type="InterPro" id="IPR001412">
    <property type="entry name" value="aa-tRNA-synth_I_CS"/>
</dbReference>
<dbReference type="GO" id="GO:0005829">
    <property type="term" value="C:cytosol"/>
    <property type="evidence" value="ECO:0000318"/>
    <property type="project" value="GO_Central"/>
</dbReference>
<dbReference type="Pfam" id="PF00133">
    <property type="entry name" value="tRNA-synt_1"/>
    <property type="match status" value="1"/>
</dbReference>
<dbReference type="PhylomeDB" id="D6WEJ1"/>
<dbReference type="FunCoup" id="D6WEJ1">
    <property type="interactions" value="33"/>
</dbReference>
<keyword evidence="5 10" id="KW-0067">ATP-binding</keyword>
<dbReference type="Gene3D" id="3.90.740.10">
    <property type="entry name" value="Valyl/Leucyl/Isoleucyl-tRNA synthetase, editing domain"/>
    <property type="match status" value="1"/>
</dbReference>
<dbReference type="InterPro" id="IPR009008">
    <property type="entry name" value="Val/Leu/Ile-tRNA-synth_edit"/>
</dbReference>
<dbReference type="GO" id="GO:0005524">
    <property type="term" value="F:ATP binding"/>
    <property type="evidence" value="ECO:0007669"/>
    <property type="project" value="UniProtKB-KW"/>
</dbReference>
<dbReference type="STRING" id="7070.D6WEJ1"/>
<dbReference type="CDD" id="cd07962">
    <property type="entry name" value="Anticodon_Ia_Val"/>
    <property type="match status" value="1"/>
</dbReference>
<evidence type="ECO:0000256" key="5">
    <source>
        <dbReference type="ARBA" id="ARBA00022840"/>
    </source>
</evidence>
<dbReference type="CDD" id="cd00817">
    <property type="entry name" value="ValRS_core"/>
    <property type="match status" value="1"/>
</dbReference>
<evidence type="ECO:0000313" key="14">
    <source>
        <dbReference type="Proteomes" id="UP000007266"/>
    </source>
</evidence>
<keyword evidence="3 10" id="KW-0436">Ligase</keyword>
<dbReference type="AlphaFoldDB" id="D6WEJ1"/>
<evidence type="ECO:0000256" key="3">
    <source>
        <dbReference type="ARBA" id="ARBA00022598"/>
    </source>
</evidence>
<dbReference type="InParanoid" id="D6WEJ1"/>
<evidence type="ECO:0000256" key="2">
    <source>
        <dbReference type="ARBA" id="ARBA00013169"/>
    </source>
</evidence>
<reference evidence="13 14" key="1">
    <citation type="journal article" date="2008" name="Nature">
        <title>The genome of the model beetle and pest Tribolium castaneum.</title>
        <authorList>
            <consortium name="Tribolium Genome Sequencing Consortium"/>
            <person name="Richards S."/>
            <person name="Gibbs R.A."/>
            <person name="Weinstock G.M."/>
            <person name="Brown S.J."/>
            <person name="Denell R."/>
            <person name="Beeman R.W."/>
            <person name="Gibbs R."/>
            <person name="Beeman R.W."/>
            <person name="Brown S.J."/>
            <person name="Bucher G."/>
            <person name="Friedrich M."/>
            <person name="Grimmelikhuijzen C.J."/>
            <person name="Klingler M."/>
            <person name="Lorenzen M."/>
            <person name="Richards S."/>
            <person name="Roth S."/>
            <person name="Schroder R."/>
            <person name="Tautz D."/>
            <person name="Zdobnov E.M."/>
            <person name="Muzny D."/>
            <person name="Gibbs R.A."/>
            <person name="Weinstock G.M."/>
            <person name="Attaway T."/>
            <person name="Bell S."/>
            <person name="Buhay C.J."/>
            <person name="Chandrabose M.N."/>
            <person name="Chavez D."/>
            <person name="Clerk-Blankenburg K.P."/>
            <person name="Cree A."/>
            <person name="Dao M."/>
            <person name="Davis C."/>
            <person name="Chacko J."/>
            <person name="Dinh H."/>
            <person name="Dugan-Rocha S."/>
            <person name="Fowler G."/>
            <person name="Garner T.T."/>
            <person name="Garnes J."/>
            <person name="Gnirke A."/>
            <person name="Hawes A."/>
            <person name="Hernandez J."/>
            <person name="Hines S."/>
            <person name="Holder M."/>
            <person name="Hume J."/>
            <person name="Jhangiani S.N."/>
            <person name="Joshi V."/>
            <person name="Khan Z.M."/>
            <person name="Jackson L."/>
            <person name="Kovar C."/>
            <person name="Kowis A."/>
            <person name="Lee S."/>
            <person name="Lewis L.R."/>
            <person name="Margolis J."/>
            <person name="Morgan M."/>
            <person name="Nazareth L.V."/>
            <person name="Nguyen N."/>
            <person name="Okwuonu G."/>
            <person name="Parker D."/>
            <person name="Richards S."/>
            <person name="Ruiz S.J."/>
            <person name="Santibanez J."/>
            <person name="Savard J."/>
            <person name="Scherer S.E."/>
            <person name="Schneider B."/>
            <person name="Sodergren E."/>
            <person name="Tautz D."/>
            <person name="Vattahil S."/>
            <person name="Villasana D."/>
            <person name="White C.S."/>
            <person name="Wright R."/>
            <person name="Park Y."/>
            <person name="Beeman R.W."/>
            <person name="Lord J."/>
            <person name="Oppert B."/>
            <person name="Lorenzen M."/>
            <person name="Brown S."/>
            <person name="Wang L."/>
            <person name="Savard J."/>
            <person name="Tautz D."/>
            <person name="Richards S."/>
            <person name="Weinstock G."/>
            <person name="Gibbs R.A."/>
            <person name="Liu Y."/>
            <person name="Worley K."/>
            <person name="Weinstock G."/>
            <person name="Elsik C.G."/>
            <person name="Reese J.T."/>
            <person name="Elhaik E."/>
            <person name="Landan G."/>
            <person name="Graur D."/>
            <person name="Arensburger P."/>
            <person name="Atkinson P."/>
            <person name="Beeman R.W."/>
            <person name="Beidler J."/>
            <person name="Brown S.J."/>
            <person name="Demuth J.P."/>
            <person name="Drury D.W."/>
            <person name="Du Y.Z."/>
            <person name="Fujiwara H."/>
            <person name="Lorenzen M."/>
            <person name="Maselli V."/>
            <person name="Osanai M."/>
            <person name="Park Y."/>
            <person name="Robertson H.M."/>
            <person name="Tu Z."/>
            <person name="Wang J.J."/>
            <person name="Wang S."/>
            <person name="Richards S."/>
            <person name="Song H."/>
            <person name="Zhang L."/>
            <person name="Sodergren E."/>
            <person name="Werner D."/>
            <person name="Stanke M."/>
            <person name="Morgenstern B."/>
            <person name="Solovyev V."/>
            <person name="Kosarev P."/>
            <person name="Brown G."/>
            <person name="Chen H.C."/>
            <person name="Ermolaeva O."/>
            <person name="Hlavina W."/>
            <person name="Kapustin Y."/>
            <person name="Kiryutin B."/>
            <person name="Kitts P."/>
            <person name="Maglott D."/>
            <person name="Pruitt K."/>
            <person name="Sapojnikov V."/>
            <person name="Souvorov A."/>
            <person name="Mackey A.J."/>
            <person name="Waterhouse R.M."/>
            <person name="Wyder S."/>
            <person name="Zdobnov E.M."/>
            <person name="Zdobnov E.M."/>
            <person name="Wyder S."/>
            <person name="Kriventseva E.V."/>
            <person name="Kadowaki T."/>
            <person name="Bork P."/>
            <person name="Aranda M."/>
            <person name="Bao R."/>
            <person name="Beermann A."/>
            <person name="Berns N."/>
            <person name="Bolognesi R."/>
            <person name="Bonneton F."/>
            <person name="Bopp D."/>
            <person name="Brown S.J."/>
            <person name="Bucher G."/>
            <person name="Butts T."/>
            <person name="Chaumot A."/>
            <person name="Denell R.E."/>
            <person name="Ferrier D.E."/>
            <person name="Friedrich M."/>
            <person name="Gordon C.M."/>
            <person name="Jindra M."/>
            <person name="Klingler M."/>
            <person name="Lan Q."/>
            <person name="Lattorff H.M."/>
            <person name="Laudet V."/>
            <person name="von Levetsow C."/>
            <person name="Liu Z."/>
            <person name="Lutz R."/>
            <person name="Lynch J.A."/>
            <person name="da Fonseca R.N."/>
            <person name="Posnien N."/>
            <person name="Reuter R."/>
            <person name="Roth S."/>
            <person name="Savard J."/>
            <person name="Schinko J.B."/>
            <person name="Schmitt C."/>
            <person name="Schoppmeier M."/>
            <person name="Schroder R."/>
            <person name="Shippy T.D."/>
            <person name="Simonnet F."/>
            <person name="Marques-Souza H."/>
            <person name="Tautz D."/>
            <person name="Tomoyasu Y."/>
            <person name="Trauner J."/>
            <person name="Van der Zee M."/>
            <person name="Vervoort M."/>
            <person name="Wittkopp N."/>
            <person name="Wimmer E.A."/>
            <person name="Yang X."/>
            <person name="Jones A.K."/>
            <person name="Sattelle D.B."/>
            <person name="Ebert P.R."/>
            <person name="Nelson D."/>
            <person name="Scott J.G."/>
            <person name="Beeman R.W."/>
            <person name="Muthukrishnan S."/>
            <person name="Kramer K.J."/>
            <person name="Arakane Y."/>
            <person name="Beeman R.W."/>
            <person name="Zhu Q."/>
            <person name="Hogenkamp D."/>
            <person name="Dixit R."/>
            <person name="Oppert B."/>
            <person name="Jiang H."/>
            <person name="Zou Z."/>
            <person name="Marshall J."/>
            <person name="Elpidina E."/>
            <person name="Vinokurov K."/>
            <person name="Oppert C."/>
            <person name="Zou Z."/>
            <person name="Evans J."/>
            <person name="Lu Z."/>
            <person name="Zhao P."/>
            <person name="Sumathipala N."/>
            <person name="Altincicek B."/>
            <person name="Vilcinskas A."/>
            <person name="Williams M."/>
            <person name="Hultmark D."/>
            <person name="Hetru C."/>
            <person name="Jiang H."/>
            <person name="Grimmelikhuijzen C.J."/>
            <person name="Hauser F."/>
            <person name="Cazzamali G."/>
            <person name="Williamson M."/>
            <person name="Park Y."/>
            <person name="Li B."/>
            <person name="Tanaka Y."/>
            <person name="Predel R."/>
            <person name="Neupert S."/>
            <person name="Schachtner J."/>
            <person name="Verleyen P."/>
            <person name="Raible F."/>
            <person name="Bork P."/>
            <person name="Friedrich M."/>
            <person name="Walden K.K."/>
            <person name="Robertson H.M."/>
            <person name="Angeli S."/>
            <person name="Foret S."/>
            <person name="Bucher G."/>
            <person name="Schuetz S."/>
            <person name="Maleszka R."/>
            <person name="Wimmer E.A."/>
            <person name="Beeman R.W."/>
            <person name="Lorenzen M."/>
            <person name="Tomoyasu Y."/>
            <person name="Miller S.C."/>
            <person name="Grossmann D."/>
            <person name="Bucher G."/>
        </authorList>
    </citation>
    <scope>NUCLEOTIDE SEQUENCE [LARGE SCALE GENOMIC DNA]</scope>
    <source>
        <strain evidence="13 14">Georgia GA2</strain>
    </source>
</reference>
<dbReference type="SUPFAM" id="SSF52374">
    <property type="entry name" value="Nucleotidylyl transferase"/>
    <property type="match status" value="1"/>
</dbReference>
<dbReference type="GO" id="GO:0002161">
    <property type="term" value="F:aminoacyl-tRNA deacylase activity"/>
    <property type="evidence" value="ECO:0007669"/>
    <property type="project" value="InterPro"/>
</dbReference>
<proteinExistence type="inferred from homology"/>
<dbReference type="FunFam" id="3.90.740.10:FF:000005">
    <property type="entry name" value="Valine--tRNA ligase, mitochondrial"/>
    <property type="match status" value="1"/>
</dbReference>
<dbReference type="Gene3D" id="1.10.730.10">
    <property type="entry name" value="Isoleucyl-tRNA Synthetase, Domain 1"/>
    <property type="match status" value="1"/>
</dbReference>
<evidence type="ECO:0000256" key="7">
    <source>
        <dbReference type="ARBA" id="ARBA00023146"/>
    </source>
</evidence>
<dbReference type="KEGG" id="tca:103312221"/>
<dbReference type="GO" id="GO:0004832">
    <property type="term" value="F:valine-tRNA ligase activity"/>
    <property type="evidence" value="ECO:0000318"/>
    <property type="project" value="GO_Central"/>
</dbReference>
<dbReference type="eggNOG" id="KOG0432">
    <property type="taxonomic scope" value="Eukaryota"/>
</dbReference>
<dbReference type="PANTHER" id="PTHR11946">
    <property type="entry name" value="VALYL-TRNA SYNTHETASES"/>
    <property type="match status" value="1"/>
</dbReference>
<keyword evidence="7 10" id="KW-0030">Aminoacyl-tRNA synthetase</keyword>
<evidence type="ECO:0000256" key="1">
    <source>
        <dbReference type="ARBA" id="ARBA00005594"/>
    </source>
</evidence>
<dbReference type="InterPro" id="IPR009080">
    <property type="entry name" value="tRNAsynth_Ia_anticodon-bd"/>
</dbReference>
<evidence type="ECO:0000256" key="8">
    <source>
        <dbReference type="ARBA" id="ARBA00029936"/>
    </source>
</evidence>
<dbReference type="Proteomes" id="UP000007266">
    <property type="component" value="Linkage group 3"/>
</dbReference>
<name>D6WEJ1_TRICA</name>
<reference evidence="13 14" key="2">
    <citation type="journal article" date="2010" name="Nucleic Acids Res.">
        <title>BeetleBase in 2010: revisions to provide comprehensive genomic information for Tribolium castaneum.</title>
        <authorList>
            <person name="Kim H.S."/>
            <person name="Murphy T."/>
            <person name="Xia J."/>
            <person name="Caragea D."/>
            <person name="Park Y."/>
            <person name="Beeman R.W."/>
            <person name="Lorenzen M.D."/>
            <person name="Butcher S."/>
            <person name="Manak J.R."/>
            <person name="Brown S.J."/>
        </authorList>
    </citation>
    <scope>GENOME REANNOTATION</scope>
    <source>
        <strain evidence="13 14">Georgia GA2</strain>
    </source>
</reference>
<dbReference type="OrthoDB" id="629407at2759"/>
<dbReference type="SUPFAM" id="SSF47323">
    <property type="entry name" value="Anticodon-binding domain of a subclass of class I aminoacyl-tRNA synthetases"/>
    <property type="match status" value="1"/>
</dbReference>
<dbReference type="InterPro" id="IPR002303">
    <property type="entry name" value="Valyl-tRNA_ligase"/>
</dbReference>
<evidence type="ECO:0000256" key="6">
    <source>
        <dbReference type="ARBA" id="ARBA00022917"/>
    </source>
</evidence>
<dbReference type="PRINTS" id="PR00986">
    <property type="entry name" value="TRNASYNTHVAL"/>
</dbReference>
<dbReference type="GO" id="GO:0006438">
    <property type="term" value="P:valyl-tRNA aminoacylation"/>
    <property type="evidence" value="ECO:0000318"/>
    <property type="project" value="GO_Central"/>
</dbReference>
<dbReference type="PROSITE" id="PS00178">
    <property type="entry name" value="AA_TRNA_LIGASE_I"/>
    <property type="match status" value="1"/>
</dbReference>
<protein>
    <recommendedName>
        <fullName evidence="2">valine--tRNA ligase</fullName>
        <ecNumber evidence="2">6.1.1.9</ecNumber>
    </recommendedName>
    <alternativeName>
        <fullName evidence="8">Valyl-tRNA synthetase</fullName>
    </alternativeName>
</protein>
<accession>D6WEJ1</accession>
<evidence type="ECO:0000256" key="10">
    <source>
        <dbReference type="RuleBase" id="RU363035"/>
    </source>
</evidence>
<dbReference type="InterPro" id="IPR002300">
    <property type="entry name" value="aa-tRNA-synth_Ia"/>
</dbReference>
<keyword evidence="6 10" id="KW-0648">Protein biosynthesis</keyword>
<dbReference type="SUPFAM" id="SSF50677">
    <property type="entry name" value="ValRS/IleRS/LeuRS editing domain"/>
    <property type="match status" value="1"/>
</dbReference>
<evidence type="ECO:0000256" key="4">
    <source>
        <dbReference type="ARBA" id="ARBA00022741"/>
    </source>
</evidence>
<dbReference type="Gene3D" id="3.40.50.620">
    <property type="entry name" value="HUPs"/>
    <property type="match status" value="2"/>
</dbReference>
<dbReference type="PANTHER" id="PTHR11946:SF109">
    <property type="entry name" value="VALINE--TRNA LIGASE"/>
    <property type="match status" value="1"/>
</dbReference>
<sequence length="968" mass="110225">MGVNFVWFRHKKRFFACGHFLPFPGRFYSASRKADLGDAYKPGVVESEERECCDYFRPKARSSQTFSMILPPPNITGSLHLGHALTATVQDVIVRWKRMEGVDCVWVPGIDHAGIATQVVVEKLLWGEKGQSRHDLGRERFQARVWNWKEEKEAVIESQLRRLGACLDWSRKVFTMDPKQSQAVAQAFIKLFESGLIYRADHLVNWSCSLQSAISDIEVDHLEVIKATKIAVPNCDKAVEFGTLTRFAYKVCDSDEDEVVVATTRPETMLGDVAVAVNPRDGRYSRFVGRFLWHPFRKVKIPVICDDFVDPEFGTGAVKVTPAHDPVDFEVGKRHSLALLQVIDEKGNLTRICGEFAGIGRFAAREVILSRLEKLQLLRGREDHKMLVPICSRSKDIVEHLVKPQWFIKCAEMAKEAVEDVESGRLTIEPKHFEKVWFDWLGNIRDWCISRQLWWGHRIPAFSCRPQDGSAPAIWVPAMDQNSALRKASAHFSCPQLEIQQDEDVLDTWFSSALLPFSVWRSQQESPNYPLDLMETGHDILFFWVARMVMLGKQLTGRLPFERVLLHGIIRDAHGRKMSKSLGNVILPEEVICGTTSEKLEEGSRLSHEAGILSKEELTKALEGQKKMFPSGIPECGADALRFTLCSHNIKSHFIDFDVQECHTNRLFCNKIWQATKFTNNAVETAREWLGPIDTHQLGLMDRWILSKLSGMVDVCRQGMHNHDFHQVTAAIKEFLYFQFCDVYLETTKRAFKLSERGNAAGHCWTLTHCLDTALRALAPFMPRLAQHLHQRLETYPGTERNFYYPKDLNLRDVKLEEDVSKVMEVVVGIRRLKKLFGVAAKHKPEVYLLGDGSFFAPFLPVMEALSICPLVTLAPPPKDTVCDRVGDTHIHLVVPPELRKAFELDLPKLEDKKTKLVKELAKMNKMLSGENYKLKATPEAQKSHAKKIAVLEEKLARINHIQSLSKS</sequence>
<evidence type="ECO:0000256" key="9">
    <source>
        <dbReference type="ARBA" id="ARBA00047552"/>
    </source>
</evidence>
<dbReference type="NCBIfam" id="TIGR00422">
    <property type="entry name" value="valS"/>
    <property type="match status" value="1"/>
</dbReference>
<dbReference type="InterPro" id="IPR013155">
    <property type="entry name" value="M/V/L/I-tRNA-synth_anticd-bd"/>
</dbReference>